<evidence type="ECO:0000256" key="1">
    <source>
        <dbReference type="SAM" id="MobiDB-lite"/>
    </source>
</evidence>
<name>A0A8J5SP80_ZIZPA</name>
<proteinExistence type="predicted"/>
<comment type="caution">
    <text evidence="2">The sequence shown here is derived from an EMBL/GenBank/DDBJ whole genome shotgun (WGS) entry which is preliminary data.</text>
</comment>
<protein>
    <submittedName>
        <fullName evidence="2">Uncharacterized protein</fullName>
    </submittedName>
</protein>
<dbReference type="AlphaFoldDB" id="A0A8J5SP80"/>
<accession>A0A8J5SP80</accession>
<feature type="region of interest" description="Disordered" evidence="1">
    <location>
        <begin position="1"/>
        <end position="20"/>
    </location>
</feature>
<gene>
    <name evidence="2" type="ORF">GUJ93_ZPchr0002g23641</name>
</gene>
<evidence type="ECO:0000313" key="3">
    <source>
        <dbReference type="Proteomes" id="UP000729402"/>
    </source>
</evidence>
<reference evidence="2" key="2">
    <citation type="submission" date="2021-02" db="EMBL/GenBank/DDBJ databases">
        <authorList>
            <person name="Kimball J.A."/>
            <person name="Haas M.W."/>
            <person name="Macchietto M."/>
            <person name="Kono T."/>
            <person name="Duquette J."/>
            <person name="Shao M."/>
        </authorList>
    </citation>
    <scope>NUCLEOTIDE SEQUENCE</scope>
    <source>
        <tissue evidence="2">Fresh leaf tissue</tissue>
    </source>
</reference>
<dbReference type="Proteomes" id="UP000729402">
    <property type="component" value="Unassembled WGS sequence"/>
</dbReference>
<sequence length="116" mass="11974">MPMAAALPNTATPAHFVPPRDWPSADASAWCPDSSTSARRTKACVLGSDRPCAIGIHAPTPSACTSGLRHSRLRLAPCGARTLRALSTAPALPMPLEAAQRRSGSLAAVKVYKGSG</sequence>
<dbReference type="EMBL" id="JAAALK010000287">
    <property type="protein sequence ID" value="KAG8060276.1"/>
    <property type="molecule type" value="Genomic_DNA"/>
</dbReference>
<evidence type="ECO:0000313" key="2">
    <source>
        <dbReference type="EMBL" id="KAG8060276.1"/>
    </source>
</evidence>
<organism evidence="2 3">
    <name type="scientific">Zizania palustris</name>
    <name type="common">Northern wild rice</name>
    <dbReference type="NCBI Taxonomy" id="103762"/>
    <lineage>
        <taxon>Eukaryota</taxon>
        <taxon>Viridiplantae</taxon>
        <taxon>Streptophyta</taxon>
        <taxon>Embryophyta</taxon>
        <taxon>Tracheophyta</taxon>
        <taxon>Spermatophyta</taxon>
        <taxon>Magnoliopsida</taxon>
        <taxon>Liliopsida</taxon>
        <taxon>Poales</taxon>
        <taxon>Poaceae</taxon>
        <taxon>BOP clade</taxon>
        <taxon>Oryzoideae</taxon>
        <taxon>Oryzeae</taxon>
        <taxon>Zizaniinae</taxon>
        <taxon>Zizania</taxon>
    </lineage>
</organism>
<keyword evidence="3" id="KW-1185">Reference proteome</keyword>
<reference evidence="2" key="1">
    <citation type="journal article" date="2021" name="bioRxiv">
        <title>Whole Genome Assembly and Annotation of Northern Wild Rice, Zizania palustris L., Supports a Whole Genome Duplication in the Zizania Genus.</title>
        <authorList>
            <person name="Haas M."/>
            <person name="Kono T."/>
            <person name="Macchietto M."/>
            <person name="Millas R."/>
            <person name="McGilp L."/>
            <person name="Shao M."/>
            <person name="Duquette J."/>
            <person name="Hirsch C.N."/>
            <person name="Kimball J."/>
        </authorList>
    </citation>
    <scope>NUCLEOTIDE SEQUENCE</scope>
    <source>
        <tissue evidence="2">Fresh leaf tissue</tissue>
    </source>
</reference>